<reference evidence="4" key="1">
    <citation type="submission" date="2017-09" db="EMBL/GenBank/DDBJ databases">
        <title>Depth-based differentiation of microbial function through sediment-hosted aquifers and enrichment of novel symbionts in the deep terrestrial subsurface.</title>
        <authorList>
            <person name="Probst A.J."/>
            <person name="Ladd B."/>
            <person name="Jarett J.K."/>
            <person name="Geller-Mcgrath D.E."/>
            <person name="Sieber C.M.K."/>
            <person name="Emerson J.B."/>
            <person name="Anantharaman K."/>
            <person name="Thomas B.C."/>
            <person name="Malmstrom R."/>
            <person name="Stieglmeier M."/>
            <person name="Klingl A."/>
            <person name="Woyke T."/>
            <person name="Ryan C.M."/>
            <person name="Banfield J.F."/>
        </authorList>
    </citation>
    <scope>NUCLEOTIDE SEQUENCE [LARGE SCALE GENOMIC DNA]</scope>
</reference>
<name>A0A2M6R8K1_9BACT</name>
<sequence length="149" mass="17195">MISHPEKSILDRLSDNATSWIGSTSSLLVHTLFFVGIFSLYFLHVNFDAILLILTTIVSLEAIYLAIFIQRAVNRHQENIDDIEESIDDIEEDIEDITEDLDDVQKEHDDISNETVKKLEQPLDEVVAEIRESLHELVKEIHLLKKEKK</sequence>
<keyword evidence="2" id="KW-0812">Transmembrane</keyword>
<gene>
    <name evidence="3" type="ORF">COT79_02340</name>
</gene>
<evidence type="ECO:0000256" key="2">
    <source>
        <dbReference type="SAM" id="Phobius"/>
    </source>
</evidence>
<evidence type="ECO:0008006" key="5">
    <source>
        <dbReference type="Google" id="ProtNLM"/>
    </source>
</evidence>
<protein>
    <recommendedName>
        <fullName evidence="5">DUF1003 domain-containing protein</fullName>
    </recommendedName>
</protein>
<evidence type="ECO:0000256" key="1">
    <source>
        <dbReference type="SAM" id="Coils"/>
    </source>
</evidence>
<dbReference type="AlphaFoldDB" id="A0A2M6R8K1"/>
<keyword evidence="2" id="KW-1133">Transmembrane helix</keyword>
<keyword evidence="1" id="KW-0175">Coiled coil</keyword>
<keyword evidence="2" id="KW-0472">Membrane</keyword>
<proteinExistence type="predicted"/>
<feature type="transmembrane region" description="Helical" evidence="2">
    <location>
        <begin position="49"/>
        <end position="69"/>
    </location>
</feature>
<evidence type="ECO:0000313" key="3">
    <source>
        <dbReference type="EMBL" id="PIS06827.1"/>
    </source>
</evidence>
<dbReference type="Gene3D" id="1.10.287.1490">
    <property type="match status" value="1"/>
</dbReference>
<comment type="caution">
    <text evidence="3">The sequence shown here is derived from an EMBL/GenBank/DDBJ whole genome shotgun (WGS) entry which is preliminary data.</text>
</comment>
<evidence type="ECO:0000313" key="4">
    <source>
        <dbReference type="Proteomes" id="UP000231162"/>
    </source>
</evidence>
<dbReference type="Proteomes" id="UP000231162">
    <property type="component" value="Unassembled WGS sequence"/>
</dbReference>
<accession>A0A2M6R8K1</accession>
<feature type="transmembrane region" description="Helical" evidence="2">
    <location>
        <begin position="20"/>
        <end position="43"/>
    </location>
</feature>
<feature type="coiled-coil region" evidence="1">
    <location>
        <begin position="73"/>
        <end position="147"/>
    </location>
</feature>
<dbReference type="EMBL" id="PEZX01000032">
    <property type="protein sequence ID" value="PIS06827.1"/>
    <property type="molecule type" value="Genomic_DNA"/>
</dbReference>
<organism evidence="3 4">
    <name type="scientific">Candidatus Berkelbacteria bacterium CG10_big_fil_rev_8_21_14_0_10_43_14</name>
    <dbReference type="NCBI Taxonomy" id="1974515"/>
    <lineage>
        <taxon>Bacteria</taxon>
        <taxon>Candidatus Berkelbacteria</taxon>
    </lineage>
</organism>